<dbReference type="InterPro" id="IPR018062">
    <property type="entry name" value="HTH_AraC-typ_CS"/>
</dbReference>
<dbReference type="GO" id="GO:0043565">
    <property type="term" value="F:sequence-specific DNA binding"/>
    <property type="evidence" value="ECO:0007669"/>
    <property type="project" value="InterPro"/>
</dbReference>
<feature type="domain" description="HTH araC/xylS-type" evidence="4">
    <location>
        <begin position="176"/>
        <end position="273"/>
    </location>
</feature>
<keyword evidence="6" id="KW-1185">Reference proteome</keyword>
<dbReference type="SUPFAM" id="SSF46689">
    <property type="entry name" value="Homeodomain-like"/>
    <property type="match status" value="2"/>
</dbReference>
<dbReference type="Gene3D" id="2.60.120.280">
    <property type="entry name" value="Regulatory protein AraC"/>
    <property type="match status" value="1"/>
</dbReference>
<evidence type="ECO:0000256" key="2">
    <source>
        <dbReference type="ARBA" id="ARBA00023125"/>
    </source>
</evidence>
<comment type="caution">
    <text evidence="5">The sequence shown here is derived from an EMBL/GenBank/DDBJ whole genome shotgun (WGS) entry which is preliminary data.</text>
</comment>
<dbReference type="PANTHER" id="PTHR43280:SF28">
    <property type="entry name" value="HTH-TYPE TRANSCRIPTIONAL ACTIVATOR RHAS"/>
    <property type="match status" value="1"/>
</dbReference>
<dbReference type="PROSITE" id="PS00041">
    <property type="entry name" value="HTH_ARAC_FAMILY_1"/>
    <property type="match status" value="1"/>
</dbReference>
<dbReference type="RefSeq" id="WP_190919737.1">
    <property type="nucleotide sequence ID" value="NZ_JACXIZ010000028.1"/>
</dbReference>
<dbReference type="Pfam" id="PF12833">
    <property type="entry name" value="HTH_18"/>
    <property type="match status" value="1"/>
</dbReference>
<dbReference type="AlphaFoldDB" id="A0A927BX25"/>
<evidence type="ECO:0000313" key="6">
    <source>
        <dbReference type="Proteomes" id="UP000621560"/>
    </source>
</evidence>
<dbReference type="SMART" id="SM00342">
    <property type="entry name" value="HTH_ARAC"/>
    <property type="match status" value="1"/>
</dbReference>
<dbReference type="Proteomes" id="UP000621560">
    <property type="component" value="Unassembled WGS sequence"/>
</dbReference>
<dbReference type="InterPro" id="IPR037923">
    <property type="entry name" value="HTH-like"/>
</dbReference>
<dbReference type="EMBL" id="JACXIZ010000028">
    <property type="protein sequence ID" value="MBD2846923.1"/>
    <property type="molecule type" value="Genomic_DNA"/>
</dbReference>
<dbReference type="InterPro" id="IPR018060">
    <property type="entry name" value="HTH_AraC"/>
</dbReference>
<dbReference type="InterPro" id="IPR009057">
    <property type="entry name" value="Homeodomain-like_sf"/>
</dbReference>
<dbReference type="Pfam" id="PF02311">
    <property type="entry name" value="AraC_binding"/>
    <property type="match status" value="1"/>
</dbReference>
<proteinExistence type="predicted"/>
<dbReference type="Gene3D" id="1.10.10.60">
    <property type="entry name" value="Homeodomain-like"/>
    <property type="match status" value="2"/>
</dbReference>
<evidence type="ECO:0000259" key="4">
    <source>
        <dbReference type="PROSITE" id="PS01124"/>
    </source>
</evidence>
<reference evidence="5" key="1">
    <citation type="submission" date="2020-09" db="EMBL/GenBank/DDBJ databases">
        <title>A novel bacterium of genus Paenibacillus, isolated from South China Sea.</title>
        <authorList>
            <person name="Huang H."/>
            <person name="Mo K."/>
            <person name="Hu Y."/>
        </authorList>
    </citation>
    <scope>NUCLEOTIDE SEQUENCE</scope>
    <source>
        <strain evidence="5">IB182496</strain>
    </source>
</reference>
<keyword evidence="3" id="KW-0804">Transcription</keyword>
<keyword evidence="1" id="KW-0805">Transcription regulation</keyword>
<evidence type="ECO:0000313" key="5">
    <source>
        <dbReference type="EMBL" id="MBD2846923.1"/>
    </source>
</evidence>
<sequence length="277" mass="31801">MQKEGYAFWNKYAAQAQLDVLVAAYSKVGQNWRDEDFTPDYNKMYYIREGSGYVKLDGRTYYPRPGELYFLPAGRQQSYGTLEGREPFGKYWCHFRANVGGLELFQLVETPTCVSLGDRADIKQLFEQLIARNRDASLASEFRVRALMFELLANYLEAGGPPKWNTGVSASFEKMSQVLRYIELHLAESLNVETLARIAHFHPNYFINVFRSFTGYSPIQYINRMRLEKAKHLVATTELSVSAIAATIGMELPYFSRMFKEHTGLAPTAYREMVPRG</sequence>
<dbReference type="PANTHER" id="PTHR43280">
    <property type="entry name" value="ARAC-FAMILY TRANSCRIPTIONAL REGULATOR"/>
    <property type="match status" value="1"/>
</dbReference>
<dbReference type="SUPFAM" id="SSF51215">
    <property type="entry name" value="Regulatory protein AraC"/>
    <property type="match status" value="1"/>
</dbReference>
<dbReference type="GO" id="GO:0003700">
    <property type="term" value="F:DNA-binding transcription factor activity"/>
    <property type="evidence" value="ECO:0007669"/>
    <property type="project" value="InterPro"/>
</dbReference>
<evidence type="ECO:0000256" key="1">
    <source>
        <dbReference type="ARBA" id="ARBA00023015"/>
    </source>
</evidence>
<dbReference type="InterPro" id="IPR003313">
    <property type="entry name" value="AraC-bd"/>
</dbReference>
<gene>
    <name evidence="5" type="ORF">IDH44_17130</name>
</gene>
<accession>A0A927BX25</accession>
<evidence type="ECO:0000256" key="3">
    <source>
        <dbReference type="ARBA" id="ARBA00023163"/>
    </source>
</evidence>
<organism evidence="5 6">
    <name type="scientific">Paenibacillus sabuli</name>
    <dbReference type="NCBI Taxonomy" id="2772509"/>
    <lineage>
        <taxon>Bacteria</taxon>
        <taxon>Bacillati</taxon>
        <taxon>Bacillota</taxon>
        <taxon>Bacilli</taxon>
        <taxon>Bacillales</taxon>
        <taxon>Paenibacillaceae</taxon>
        <taxon>Paenibacillus</taxon>
    </lineage>
</organism>
<protein>
    <submittedName>
        <fullName evidence="5">Helix-turn-helix transcriptional regulator</fullName>
    </submittedName>
</protein>
<dbReference type="PROSITE" id="PS01124">
    <property type="entry name" value="HTH_ARAC_FAMILY_2"/>
    <property type="match status" value="1"/>
</dbReference>
<name>A0A927BX25_9BACL</name>
<keyword evidence="2" id="KW-0238">DNA-binding</keyword>